<protein>
    <submittedName>
        <fullName evidence="6">Alpha/beta-hydrolase</fullName>
    </submittedName>
</protein>
<evidence type="ECO:0000313" key="7">
    <source>
        <dbReference type="Proteomes" id="UP000799778"/>
    </source>
</evidence>
<name>A0A6A5Y1G3_9PLEO</name>
<dbReference type="InterPro" id="IPR000639">
    <property type="entry name" value="Epox_hydrolase-like"/>
</dbReference>
<keyword evidence="7" id="KW-1185">Reference proteome</keyword>
<evidence type="ECO:0000259" key="5">
    <source>
        <dbReference type="Pfam" id="PF06441"/>
    </source>
</evidence>
<dbReference type="InterPro" id="IPR016292">
    <property type="entry name" value="Epoxide_hydrolase"/>
</dbReference>
<evidence type="ECO:0000256" key="3">
    <source>
        <dbReference type="ARBA" id="ARBA00022801"/>
    </source>
</evidence>
<evidence type="ECO:0000313" key="6">
    <source>
        <dbReference type="EMBL" id="KAF2018761.1"/>
    </source>
</evidence>
<dbReference type="Gene3D" id="3.40.50.1820">
    <property type="entry name" value="alpha/beta hydrolase"/>
    <property type="match status" value="1"/>
</dbReference>
<comment type="similarity">
    <text evidence="1">Belongs to the peptidase S33 family.</text>
</comment>
<dbReference type="GeneID" id="54288216"/>
<evidence type="ECO:0000256" key="4">
    <source>
        <dbReference type="PIRSR" id="PIRSR001112-1"/>
    </source>
</evidence>
<feature type="active site" description="Proton acceptor" evidence="4">
    <location>
        <position position="372"/>
    </location>
</feature>
<dbReference type="PIRSF" id="PIRSF001112">
    <property type="entry name" value="Epoxide_hydrolase"/>
    <property type="match status" value="1"/>
</dbReference>
<dbReference type="RefSeq" id="XP_033387100.1">
    <property type="nucleotide sequence ID" value="XM_033530819.1"/>
</dbReference>
<sequence length="406" mass="46022">MSDPTPYKINVPKSQIKHLHQKLAAADFPDELDAADQWAYGAPLSDIKRLATYWKDSFDWRKAETKLNELPNFRTKVDVSGFGEIDLHFVHRRSEVDGAVPLLFVHGWPGSFIEVTKILPLLEGKDGGPAFHVVAPSLPNFGFSERVTKPGFALSQYAETCNNLMHSLGYDNYVTQGGDWGFWITRAIGILYPESCLASHINMIRASPPSFTSHPALALQHSVTPYTEREKQGIERSQWFLEEGQAYRQLQTTKPQTLAYAFADSPVALLAWIYEKLHDWTDDYPWTDEEILTWISIYWFSTAGPNAHVRIYYEAMHNPTEKIPDRNRATEWVGRVKLGLAHFPKELSVVPRLWGHTLGPVVYESVNERGGHFAAWERPDAIATDLRKMFEKGGPCFGIVKGKSGY</sequence>
<organism evidence="6 7">
    <name type="scientific">Aaosphaeria arxii CBS 175.79</name>
    <dbReference type="NCBI Taxonomy" id="1450172"/>
    <lineage>
        <taxon>Eukaryota</taxon>
        <taxon>Fungi</taxon>
        <taxon>Dikarya</taxon>
        <taxon>Ascomycota</taxon>
        <taxon>Pezizomycotina</taxon>
        <taxon>Dothideomycetes</taxon>
        <taxon>Pleosporomycetidae</taxon>
        <taxon>Pleosporales</taxon>
        <taxon>Pleosporales incertae sedis</taxon>
        <taxon>Aaosphaeria</taxon>
    </lineage>
</organism>
<keyword evidence="3 6" id="KW-0378">Hydrolase</keyword>
<dbReference type="GO" id="GO:0004301">
    <property type="term" value="F:epoxide hydrolase activity"/>
    <property type="evidence" value="ECO:0007669"/>
    <property type="project" value="TreeGrafter"/>
</dbReference>
<dbReference type="OrthoDB" id="7130006at2759"/>
<dbReference type="SUPFAM" id="SSF53474">
    <property type="entry name" value="alpha/beta-Hydrolases"/>
    <property type="match status" value="1"/>
</dbReference>
<dbReference type="GO" id="GO:0097176">
    <property type="term" value="P:epoxide metabolic process"/>
    <property type="evidence" value="ECO:0007669"/>
    <property type="project" value="TreeGrafter"/>
</dbReference>
<dbReference type="PRINTS" id="PR00412">
    <property type="entry name" value="EPOXHYDRLASE"/>
</dbReference>
<evidence type="ECO:0000256" key="1">
    <source>
        <dbReference type="ARBA" id="ARBA00010088"/>
    </source>
</evidence>
<dbReference type="InterPro" id="IPR029058">
    <property type="entry name" value="AB_hydrolase_fold"/>
</dbReference>
<dbReference type="Proteomes" id="UP000799778">
    <property type="component" value="Unassembled WGS sequence"/>
</dbReference>
<feature type="active site" description="Proton donor" evidence="4">
    <location>
        <position position="312"/>
    </location>
</feature>
<dbReference type="Pfam" id="PF06441">
    <property type="entry name" value="EHN"/>
    <property type="match status" value="1"/>
</dbReference>
<dbReference type="AlphaFoldDB" id="A0A6A5Y1G3"/>
<reference evidence="6" key="1">
    <citation type="journal article" date="2020" name="Stud. Mycol.">
        <title>101 Dothideomycetes genomes: a test case for predicting lifestyles and emergence of pathogens.</title>
        <authorList>
            <person name="Haridas S."/>
            <person name="Albert R."/>
            <person name="Binder M."/>
            <person name="Bloem J."/>
            <person name="Labutti K."/>
            <person name="Salamov A."/>
            <person name="Andreopoulos B."/>
            <person name="Baker S."/>
            <person name="Barry K."/>
            <person name="Bills G."/>
            <person name="Bluhm B."/>
            <person name="Cannon C."/>
            <person name="Castanera R."/>
            <person name="Culley D."/>
            <person name="Daum C."/>
            <person name="Ezra D."/>
            <person name="Gonzalez J."/>
            <person name="Henrissat B."/>
            <person name="Kuo A."/>
            <person name="Liang C."/>
            <person name="Lipzen A."/>
            <person name="Lutzoni F."/>
            <person name="Magnuson J."/>
            <person name="Mondo S."/>
            <person name="Nolan M."/>
            <person name="Ohm R."/>
            <person name="Pangilinan J."/>
            <person name="Park H.-J."/>
            <person name="Ramirez L."/>
            <person name="Alfaro M."/>
            <person name="Sun H."/>
            <person name="Tritt A."/>
            <person name="Yoshinaga Y."/>
            <person name="Zwiers L.-H."/>
            <person name="Turgeon B."/>
            <person name="Goodwin S."/>
            <person name="Spatafora J."/>
            <person name="Crous P."/>
            <person name="Grigoriev I."/>
        </authorList>
    </citation>
    <scope>NUCLEOTIDE SEQUENCE</scope>
    <source>
        <strain evidence="6">CBS 175.79</strain>
    </source>
</reference>
<dbReference type="PANTHER" id="PTHR21661">
    <property type="entry name" value="EPOXIDE HYDROLASE 1-RELATED"/>
    <property type="match status" value="1"/>
</dbReference>
<gene>
    <name evidence="6" type="ORF">BU24DRAFT_447396</name>
</gene>
<feature type="domain" description="Epoxide hydrolase N-terminal" evidence="5">
    <location>
        <begin position="5"/>
        <end position="115"/>
    </location>
</feature>
<proteinExistence type="inferred from homology"/>
<dbReference type="InterPro" id="IPR010497">
    <property type="entry name" value="Epoxide_hydro_N"/>
</dbReference>
<dbReference type="PANTHER" id="PTHR21661:SF35">
    <property type="entry name" value="EPOXIDE HYDROLASE"/>
    <property type="match status" value="1"/>
</dbReference>
<feature type="active site" description="Nucleophile" evidence="4">
    <location>
        <position position="179"/>
    </location>
</feature>
<keyword evidence="2" id="KW-0058">Aromatic hydrocarbons catabolism</keyword>
<dbReference type="EMBL" id="ML978067">
    <property type="protein sequence ID" value="KAF2018761.1"/>
    <property type="molecule type" value="Genomic_DNA"/>
</dbReference>
<evidence type="ECO:0000256" key="2">
    <source>
        <dbReference type="ARBA" id="ARBA00022797"/>
    </source>
</evidence>
<accession>A0A6A5Y1G3</accession>